<sequence>MTISKKLLRTGPYADFYSQAVQVGDSIFLSGQVGIDDAGIVPSDLLSQMSLAYKNIETILMEYGASLDNIVDETWFVTDINDCMAQVSALFSAREGFYGKKPEVCQTLVQVTGLVDPSLKIEIKCIAISG</sequence>
<dbReference type="InterPro" id="IPR035959">
    <property type="entry name" value="RutC-like_sf"/>
</dbReference>
<comment type="similarity">
    <text evidence="1">Belongs to the RutC family.</text>
</comment>
<protein>
    <submittedName>
        <fullName evidence="2">RidA family protein</fullName>
    </submittedName>
</protein>
<dbReference type="EMBL" id="SHNP01000001">
    <property type="protein sequence ID" value="MCX2972020.1"/>
    <property type="molecule type" value="Genomic_DNA"/>
</dbReference>
<reference evidence="2" key="1">
    <citation type="submission" date="2019-02" db="EMBL/GenBank/DDBJ databases">
        <authorList>
            <person name="Li S.-H."/>
        </authorList>
    </citation>
    <scope>NUCLEOTIDE SEQUENCE</scope>
    <source>
        <strain evidence="2">IMCC8485</strain>
    </source>
</reference>
<dbReference type="Pfam" id="PF01042">
    <property type="entry name" value="Ribonuc_L-PSP"/>
    <property type="match status" value="1"/>
</dbReference>
<evidence type="ECO:0000313" key="3">
    <source>
        <dbReference type="Proteomes" id="UP001143307"/>
    </source>
</evidence>
<evidence type="ECO:0000313" key="2">
    <source>
        <dbReference type="EMBL" id="MCX2972020.1"/>
    </source>
</evidence>
<comment type="caution">
    <text evidence="2">The sequence shown here is derived from an EMBL/GenBank/DDBJ whole genome shotgun (WGS) entry which is preliminary data.</text>
</comment>
<dbReference type="InterPro" id="IPR006175">
    <property type="entry name" value="YjgF/YER057c/UK114"/>
</dbReference>
<dbReference type="Gene3D" id="3.30.1330.40">
    <property type="entry name" value="RutC-like"/>
    <property type="match status" value="1"/>
</dbReference>
<dbReference type="PANTHER" id="PTHR11803">
    <property type="entry name" value="2-IMINOBUTANOATE/2-IMINOPROPANOATE DEAMINASE RIDA"/>
    <property type="match status" value="1"/>
</dbReference>
<evidence type="ECO:0000256" key="1">
    <source>
        <dbReference type="ARBA" id="ARBA00010552"/>
    </source>
</evidence>
<keyword evidence="3" id="KW-1185">Reference proteome</keyword>
<name>A0ABT3SQS8_9GAMM</name>
<organism evidence="2 3">
    <name type="scientific">Candidatus Seongchinamella marina</name>
    <dbReference type="NCBI Taxonomy" id="2518990"/>
    <lineage>
        <taxon>Bacteria</taxon>
        <taxon>Pseudomonadati</taxon>
        <taxon>Pseudomonadota</taxon>
        <taxon>Gammaproteobacteria</taxon>
        <taxon>Cellvibrionales</taxon>
        <taxon>Halieaceae</taxon>
        <taxon>Seongchinamella</taxon>
    </lineage>
</organism>
<proteinExistence type="inferred from homology"/>
<accession>A0ABT3SQS8</accession>
<dbReference type="SUPFAM" id="SSF55298">
    <property type="entry name" value="YjgF-like"/>
    <property type="match status" value="1"/>
</dbReference>
<gene>
    <name evidence="2" type="ORF">EYC87_00285</name>
</gene>
<dbReference type="PANTHER" id="PTHR11803:SF58">
    <property type="entry name" value="PROTEIN HMF1-RELATED"/>
    <property type="match status" value="1"/>
</dbReference>
<dbReference type="Proteomes" id="UP001143307">
    <property type="component" value="Unassembled WGS sequence"/>
</dbReference>
<dbReference type="RefSeq" id="WP_279251088.1">
    <property type="nucleotide sequence ID" value="NZ_SHNP01000001.1"/>
</dbReference>